<evidence type="ECO:0000313" key="4">
    <source>
        <dbReference type="Proteomes" id="UP000249254"/>
    </source>
</evidence>
<reference evidence="4" key="1">
    <citation type="submission" date="2018-05" db="EMBL/GenBank/DDBJ databases">
        <authorList>
            <person name="Li X."/>
        </authorList>
    </citation>
    <scope>NUCLEOTIDE SEQUENCE [LARGE SCALE GENOMIC DNA]</scope>
    <source>
        <strain evidence="4">LX32</strain>
    </source>
</reference>
<dbReference type="AlphaFoldDB" id="A0A328AIA6"/>
<sequence>MPALAFALALLLADTPAAADAAQPAPAPAADSVDAPWPAGAPRGDYELVAWCYGALRGYVDLHDEVMPEVTRIESEFRKPGTKLADDLKVYADQQKQAKADLKRFQVALTAAEKASARPINTVGAEAVKKGHAIWTVTPSTPKARVAQEWMSWTLPSRCSATADSLHKRAVLMGPAFRGNGDETPAEAPAEAPATAAAAAPDAPSADAKPN</sequence>
<feature type="compositionally biased region" description="Low complexity" evidence="1">
    <location>
        <begin position="182"/>
        <end position="211"/>
    </location>
</feature>
<keyword evidence="2" id="KW-0732">Signal</keyword>
<feature type="region of interest" description="Disordered" evidence="1">
    <location>
        <begin position="176"/>
        <end position="211"/>
    </location>
</feature>
<feature type="chain" id="PRO_5016315413" evidence="2">
    <location>
        <begin position="22"/>
        <end position="211"/>
    </location>
</feature>
<dbReference type="RefSeq" id="WP_111528303.1">
    <property type="nucleotide sequence ID" value="NZ_JBHRSG010000004.1"/>
</dbReference>
<protein>
    <submittedName>
        <fullName evidence="3">Uncharacterized protein</fullName>
    </submittedName>
</protein>
<name>A0A328AIA6_9CAUL</name>
<dbReference type="EMBL" id="QFYQ01000001">
    <property type="protein sequence ID" value="RAK54552.1"/>
    <property type="molecule type" value="Genomic_DNA"/>
</dbReference>
<evidence type="ECO:0000256" key="1">
    <source>
        <dbReference type="SAM" id="MobiDB-lite"/>
    </source>
</evidence>
<gene>
    <name evidence="3" type="ORF">DJ017_08460</name>
</gene>
<comment type="caution">
    <text evidence="3">The sequence shown here is derived from an EMBL/GenBank/DDBJ whole genome shotgun (WGS) entry which is preliminary data.</text>
</comment>
<proteinExistence type="predicted"/>
<organism evidence="3 4">
    <name type="scientific">Phenylobacterium soli</name>
    <dbReference type="NCBI Taxonomy" id="2170551"/>
    <lineage>
        <taxon>Bacteria</taxon>
        <taxon>Pseudomonadati</taxon>
        <taxon>Pseudomonadota</taxon>
        <taxon>Alphaproteobacteria</taxon>
        <taxon>Caulobacterales</taxon>
        <taxon>Caulobacteraceae</taxon>
        <taxon>Phenylobacterium</taxon>
    </lineage>
</organism>
<feature type="signal peptide" evidence="2">
    <location>
        <begin position="1"/>
        <end position="21"/>
    </location>
</feature>
<evidence type="ECO:0000256" key="2">
    <source>
        <dbReference type="SAM" id="SignalP"/>
    </source>
</evidence>
<keyword evidence="4" id="KW-1185">Reference proteome</keyword>
<evidence type="ECO:0000313" key="3">
    <source>
        <dbReference type="EMBL" id="RAK54552.1"/>
    </source>
</evidence>
<dbReference type="Proteomes" id="UP000249254">
    <property type="component" value="Unassembled WGS sequence"/>
</dbReference>
<dbReference type="OrthoDB" id="7172192at2"/>
<accession>A0A328AIA6</accession>